<keyword evidence="2" id="KW-1133">Transmembrane helix</keyword>
<dbReference type="Gene3D" id="3.60.40.10">
    <property type="entry name" value="PPM-type phosphatase domain"/>
    <property type="match status" value="1"/>
</dbReference>
<reference evidence="4" key="2">
    <citation type="submission" date="2020-09" db="EMBL/GenBank/DDBJ databases">
        <authorList>
            <person name="Sun Q."/>
            <person name="Ohkuma M."/>
        </authorList>
    </citation>
    <scope>NUCLEOTIDE SEQUENCE</scope>
    <source>
        <strain evidence="4">JCM 4784</strain>
    </source>
</reference>
<dbReference type="PANTHER" id="PTHR43156">
    <property type="entry name" value="STAGE II SPORULATION PROTEIN E-RELATED"/>
    <property type="match status" value="1"/>
</dbReference>
<keyword evidence="5" id="KW-1185">Reference proteome</keyword>
<sequence length="378" mass="41371">MILSKPRALCRGAGFRRRPRWRPRRHRQERPPAPFERRRRRLLRRALTLGLPTVWGAVAITYKLTCPLAQQSGLGARIVTSAVFFAVGTGLVFHVRHALVRELRQVREVAGAAQNVLLRPLPPRIDGFALAAGRLSAARGALVGGDLYEVAATDHGVRVVMGDVRGHGLAALGTVAAVLGSFREAAHDEAELPQVLRRLERALDRHLRERSRAEHPAAPDGGPLAEEFVTVLLVEISRDGDVWALNCGHPWPYHLRGLARPLTGGEPLPPLGPFPLPADLAAQRCGRLLPGDALVLHTDGLEDARDGSGRFFPLQSVLSEAARVPSVAPERVIQAVYTRLLRHVGRLPSDDAALVVLRNDRGRVPRQTETGRRARTMS</sequence>
<evidence type="ECO:0000313" key="4">
    <source>
        <dbReference type="EMBL" id="GHE82267.1"/>
    </source>
</evidence>
<name>A0A919A259_9ACTN</name>
<organism evidence="4 5">
    <name type="scientific">Streptomyces longispororuber</name>
    <dbReference type="NCBI Taxonomy" id="68230"/>
    <lineage>
        <taxon>Bacteria</taxon>
        <taxon>Bacillati</taxon>
        <taxon>Actinomycetota</taxon>
        <taxon>Actinomycetes</taxon>
        <taxon>Kitasatosporales</taxon>
        <taxon>Streptomycetaceae</taxon>
        <taxon>Streptomyces</taxon>
    </lineage>
</organism>
<dbReference type="AlphaFoldDB" id="A0A919A259"/>
<dbReference type="PANTHER" id="PTHR43156:SF2">
    <property type="entry name" value="STAGE II SPORULATION PROTEIN E"/>
    <property type="match status" value="1"/>
</dbReference>
<evidence type="ECO:0000256" key="2">
    <source>
        <dbReference type="SAM" id="Phobius"/>
    </source>
</evidence>
<evidence type="ECO:0000313" key="5">
    <source>
        <dbReference type="Proteomes" id="UP000608024"/>
    </source>
</evidence>
<proteinExistence type="predicted"/>
<dbReference type="Pfam" id="PF07228">
    <property type="entry name" value="SpoIIE"/>
    <property type="match status" value="1"/>
</dbReference>
<feature type="domain" description="PPM-type phosphatase" evidence="3">
    <location>
        <begin position="125"/>
        <end position="359"/>
    </location>
</feature>
<evidence type="ECO:0000256" key="1">
    <source>
        <dbReference type="ARBA" id="ARBA00022801"/>
    </source>
</evidence>
<keyword evidence="2" id="KW-0472">Membrane</keyword>
<dbReference type="InterPro" id="IPR052016">
    <property type="entry name" value="Bact_Sigma-Reg"/>
</dbReference>
<protein>
    <recommendedName>
        <fullName evidence="3">PPM-type phosphatase domain-containing protein</fullName>
    </recommendedName>
</protein>
<dbReference type="GO" id="GO:0016791">
    <property type="term" value="F:phosphatase activity"/>
    <property type="evidence" value="ECO:0007669"/>
    <property type="project" value="TreeGrafter"/>
</dbReference>
<feature type="transmembrane region" description="Helical" evidence="2">
    <location>
        <begin position="75"/>
        <end position="95"/>
    </location>
</feature>
<dbReference type="SUPFAM" id="SSF81606">
    <property type="entry name" value="PP2C-like"/>
    <property type="match status" value="1"/>
</dbReference>
<dbReference type="InterPro" id="IPR001932">
    <property type="entry name" value="PPM-type_phosphatase-like_dom"/>
</dbReference>
<accession>A0A919A259</accession>
<dbReference type="InterPro" id="IPR036457">
    <property type="entry name" value="PPM-type-like_dom_sf"/>
</dbReference>
<reference evidence="4" key="1">
    <citation type="journal article" date="2014" name="Int. J. Syst. Evol. Microbiol.">
        <title>Complete genome sequence of Corynebacterium casei LMG S-19264T (=DSM 44701T), isolated from a smear-ripened cheese.</title>
        <authorList>
            <consortium name="US DOE Joint Genome Institute (JGI-PGF)"/>
            <person name="Walter F."/>
            <person name="Albersmeier A."/>
            <person name="Kalinowski J."/>
            <person name="Ruckert C."/>
        </authorList>
    </citation>
    <scope>NUCLEOTIDE SEQUENCE</scope>
    <source>
        <strain evidence="4">JCM 4784</strain>
    </source>
</reference>
<gene>
    <name evidence="4" type="ORF">GCM10018785_57900</name>
</gene>
<keyword evidence="1" id="KW-0378">Hydrolase</keyword>
<dbReference type="SMART" id="SM00331">
    <property type="entry name" value="PP2C_SIG"/>
    <property type="match status" value="1"/>
</dbReference>
<keyword evidence="2" id="KW-0812">Transmembrane</keyword>
<dbReference type="Proteomes" id="UP000608024">
    <property type="component" value="Unassembled WGS sequence"/>
</dbReference>
<evidence type="ECO:0000259" key="3">
    <source>
        <dbReference type="SMART" id="SM00331"/>
    </source>
</evidence>
<comment type="caution">
    <text evidence="4">The sequence shown here is derived from an EMBL/GenBank/DDBJ whole genome shotgun (WGS) entry which is preliminary data.</text>
</comment>
<dbReference type="EMBL" id="BNBT01000122">
    <property type="protein sequence ID" value="GHE82267.1"/>
    <property type="molecule type" value="Genomic_DNA"/>
</dbReference>